<dbReference type="PROSITE" id="PS01124">
    <property type="entry name" value="HTH_ARAC_FAMILY_2"/>
    <property type="match status" value="1"/>
</dbReference>
<dbReference type="EMBL" id="JARXRO010000014">
    <property type="protein sequence ID" value="MDH5833559.1"/>
    <property type="molecule type" value="Genomic_DNA"/>
</dbReference>
<dbReference type="InterPro" id="IPR050204">
    <property type="entry name" value="AraC_XylS_family_regulators"/>
</dbReference>
<comment type="caution">
    <text evidence="5">The sequence shown here is derived from an EMBL/GenBank/DDBJ whole genome shotgun (WGS) entry which is preliminary data.</text>
</comment>
<evidence type="ECO:0000313" key="5">
    <source>
        <dbReference type="EMBL" id="MDH5833559.1"/>
    </source>
</evidence>
<dbReference type="Gene3D" id="1.10.10.60">
    <property type="entry name" value="Homeodomain-like"/>
    <property type="match status" value="1"/>
</dbReference>
<dbReference type="PANTHER" id="PTHR46796">
    <property type="entry name" value="HTH-TYPE TRANSCRIPTIONAL ACTIVATOR RHAS-RELATED"/>
    <property type="match status" value="1"/>
</dbReference>
<dbReference type="PANTHER" id="PTHR46796:SF6">
    <property type="entry name" value="ARAC SUBFAMILY"/>
    <property type="match status" value="1"/>
</dbReference>
<keyword evidence="3" id="KW-0804">Transcription</keyword>
<sequence length="324" mass="36276">MFCETFLDSFAVLRTRDTDELHDWLNRNFAVRKLELRGATEPFDCTVNHCALPSIALTYARYGGRIGAEIAHNDFYLQGFPLSGEGEVQWNEHVVPVRPDLGGIAGGPGSHGRFTYSGDFSNLVLRITPAALVQRLAILLDRPVDPPLKLAGPPKPTNVASYGRLVKFLAGEIEQHQAQLPDMVLSEIEDAVIVNFLFANRHNYSSLLEGTPRAAAPWQVRRAVDYIEQHWDEALTIERLTEITETSARSLFLLFKKTYDTSPMVYLSQVRLRHAREMLCRPAPGASVTKVGFMCGFSNMGNFAMKYYGAFGEKPSETLRSHLK</sequence>
<dbReference type="RefSeq" id="WP_280577832.1">
    <property type="nucleotide sequence ID" value="NZ_JARXRO010000014.1"/>
</dbReference>
<accession>A0ABT6JSA3</accession>
<dbReference type="InterPro" id="IPR009057">
    <property type="entry name" value="Homeodomain-like_sf"/>
</dbReference>
<dbReference type="SMART" id="SM00342">
    <property type="entry name" value="HTH_ARAC"/>
    <property type="match status" value="1"/>
</dbReference>
<dbReference type="SUPFAM" id="SSF46689">
    <property type="entry name" value="Homeodomain-like"/>
    <property type="match status" value="2"/>
</dbReference>
<keyword evidence="2" id="KW-0238">DNA-binding</keyword>
<proteinExistence type="predicted"/>
<evidence type="ECO:0000259" key="4">
    <source>
        <dbReference type="PROSITE" id="PS01124"/>
    </source>
</evidence>
<organism evidence="5 6">
    <name type="scientific">Luteimonas kalidii</name>
    <dbReference type="NCBI Taxonomy" id="3042025"/>
    <lineage>
        <taxon>Bacteria</taxon>
        <taxon>Pseudomonadati</taxon>
        <taxon>Pseudomonadota</taxon>
        <taxon>Gammaproteobacteria</taxon>
        <taxon>Lysobacterales</taxon>
        <taxon>Lysobacteraceae</taxon>
        <taxon>Luteimonas</taxon>
    </lineage>
</organism>
<dbReference type="Pfam" id="PF12833">
    <property type="entry name" value="HTH_18"/>
    <property type="match status" value="1"/>
</dbReference>
<keyword evidence="1" id="KW-0805">Transcription regulation</keyword>
<protein>
    <submittedName>
        <fullName evidence="5">AraC family transcriptional regulator</fullName>
    </submittedName>
</protein>
<gene>
    <name evidence="5" type="ORF">QFW81_06425</name>
</gene>
<evidence type="ECO:0000256" key="1">
    <source>
        <dbReference type="ARBA" id="ARBA00023015"/>
    </source>
</evidence>
<evidence type="ECO:0000313" key="6">
    <source>
        <dbReference type="Proteomes" id="UP001156873"/>
    </source>
</evidence>
<evidence type="ECO:0000256" key="2">
    <source>
        <dbReference type="ARBA" id="ARBA00023125"/>
    </source>
</evidence>
<dbReference type="Pfam" id="PF14525">
    <property type="entry name" value="AraC_binding_2"/>
    <property type="match status" value="1"/>
</dbReference>
<evidence type="ECO:0000256" key="3">
    <source>
        <dbReference type="ARBA" id="ARBA00023163"/>
    </source>
</evidence>
<dbReference type="InterPro" id="IPR018060">
    <property type="entry name" value="HTH_AraC"/>
</dbReference>
<name>A0ABT6JSA3_9GAMM</name>
<dbReference type="Proteomes" id="UP001156873">
    <property type="component" value="Unassembled WGS sequence"/>
</dbReference>
<feature type="domain" description="HTH araC/xylS-type" evidence="4">
    <location>
        <begin position="221"/>
        <end position="321"/>
    </location>
</feature>
<reference evidence="5 6" key="1">
    <citation type="submission" date="2023-04" db="EMBL/GenBank/DDBJ databases">
        <title>Luteimonas sp. M1R5S59.</title>
        <authorList>
            <person name="Sun J.-Q."/>
        </authorList>
    </citation>
    <scope>NUCLEOTIDE SEQUENCE [LARGE SCALE GENOMIC DNA]</scope>
    <source>
        <strain evidence="5 6">M1R5S59</strain>
    </source>
</reference>
<keyword evidence="6" id="KW-1185">Reference proteome</keyword>
<dbReference type="InterPro" id="IPR035418">
    <property type="entry name" value="AraC-bd_2"/>
</dbReference>